<protein>
    <recommendedName>
        <fullName evidence="2">Antitoxin</fullName>
    </recommendedName>
</protein>
<keyword evidence="4" id="KW-1185">Reference proteome</keyword>
<evidence type="ECO:0000313" key="3">
    <source>
        <dbReference type="EMBL" id="GIH95255.1"/>
    </source>
</evidence>
<proteinExistence type="inferred from homology"/>
<accession>A0A8J3WN13</accession>
<evidence type="ECO:0000256" key="2">
    <source>
        <dbReference type="RuleBase" id="RU362080"/>
    </source>
</evidence>
<dbReference type="AlphaFoldDB" id="A0A8J3WN13"/>
<comment type="similarity">
    <text evidence="1 2">Belongs to the phD/YefM antitoxin family.</text>
</comment>
<dbReference type="Gene3D" id="3.40.1620.10">
    <property type="entry name" value="YefM-like domain"/>
    <property type="match status" value="1"/>
</dbReference>
<name>A0A8J3WN13_9ACTN</name>
<dbReference type="InterPro" id="IPR036165">
    <property type="entry name" value="YefM-like_sf"/>
</dbReference>
<gene>
    <name evidence="3" type="ORF">Psi01_58850</name>
</gene>
<reference evidence="3 4" key="1">
    <citation type="submission" date="2021-01" db="EMBL/GenBank/DDBJ databases">
        <title>Whole genome shotgun sequence of Planobispora siamensis NBRC 107568.</title>
        <authorList>
            <person name="Komaki H."/>
            <person name="Tamura T."/>
        </authorList>
    </citation>
    <scope>NUCLEOTIDE SEQUENCE [LARGE SCALE GENOMIC DNA]</scope>
    <source>
        <strain evidence="3 4">NBRC 107568</strain>
    </source>
</reference>
<evidence type="ECO:0000256" key="1">
    <source>
        <dbReference type="ARBA" id="ARBA00009981"/>
    </source>
</evidence>
<evidence type="ECO:0000313" key="4">
    <source>
        <dbReference type="Proteomes" id="UP000619788"/>
    </source>
</evidence>
<comment type="function">
    <text evidence="2">Antitoxin component of a type II toxin-antitoxin (TA) system.</text>
</comment>
<dbReference type="NCBIfam" id="TIGR01552">
    <property type="entry name" value="phd_fam"/>
    <property type="match status" value="1"/>
</dbReference>
<dbReference type="RefSeq" id="WP_204067356.1">
    <property type="nucleotide sequence ID" value="NZ_BOOJ01000052.1"/>
</dbReference>
<dbReference type="InterPro" id="IPR006442">
    <property type="entry name" value="Antitoxin_Phd/YefM"/>
</dbReference>
<comment type="caution">
    <text evidence="3">The sequence shown here is derived from an EMBL/GenBank/DDBJ whole genome shotgun (WGS) entry which is preliminary data.</text>
</comment>
<dbReference type="Proteomes" id="UP000619788">
    <property type="component" value="Unassembled WGS sequence"/>
</dbReference>
<dbReference type="EMBL" id="BOOJ01000052">
    <property type="protein sequence ID" value="GIH95255.1"/>
    <property type="molecule type" value="Genomic_DNA"/>
</dbReference>
<sequence>MSSEPMGVADARKQLGTLIARAVHRHTPTVISRSTHERAVIISEEDYRDLVALRRAREEATVAKMIADTDAGTLPVATFDDPADVYAAVGLTPSPGR</sequence>
<dbReference type="Pfam" id="PF02604">
    <property type="entry name" value="PhdYeFM_antitox"/>
    <property type="match status" value="1"/>
</dbReference>
<organism evidence="3 4">
    <name type="scientific">Planobispora siamensis</name>
    <dbReference type="NCBI Taxonomy" id="936338"/>
    <lineage>
        <taxon>Bacteria</taxon>
        <taxon>Bacillati</taxon>
        <taxon>Actinomycetota</taxon>
        <taxon>Actinomycetes</taxon>
        <taxon>Streptosporangiales</taxon>
        <taxon>Streptosporangiaceae</taxon>
        <taxon>Planobispora</taxon>
    </lineage>
</organism>
<dbReference type="SUPFAM" id="SSF143120">
    <property type="entry name" value="YefM-like"/>
    <property type="match status" value="1"/>
</dbReference>